<protein>
    <submittedName>
        <fullName evidence="1">Uncharacterized protein</fullName>
    </submittedName>
</protein>
<sequence length="234" mass="27725">MKVYYDRHVSACKLLHQTKKERADIIEIKADTPQVRELYEMILALAEKNNTLEAKIDELTKWANIKKKRLHVKEWLDQHYTDAVAFDAVIAATELTDEQYEFVCKYDYIEGIIMILKTIFPLDDESSLSIKAFDQKDNTFFVKKEDNWSVLSTSELENMISIIGKSLMTKFVNWQTKNKHRLHEDSYTEVYTSTLQKVIGGNYTREQSFTRIRRGLYKYLKMNLKNVIQFEFMF</sequence>
<proteinExistence type="predicted"/>
<organism evidence="1">
    <name type="scientific">viral metagenome</name>
    <dbReference type="NCBI Taxonomy" id="1070528"/>
    <lineage>
        <taxon>unclassified sequences</taxon>
        <taxon>metagenomes</taxon>
        <taxon>organismal metagenomes</taxon>
    </lineage>
</organism>
<dbReference type="AlphaFoldDB" id="A0A6C0LKA0"/>
<evidence type="ECO:0000313" key="1">
    <source>
        <dbReference type="EMBL" id="QHU30328.1"/>
    </source>
</evidence>
<reference evidence="1" key="1">
    <citation type="journal article" date="2020" name="Nature">
        <title>Giant virus diversity and host interactions through global metagenomics.</title>
        <authorList>
            <person name="Schulz F."/>
            <person name="Roux S."/>
            <person name="Paez-Espino D."/>
            <person name="Jungbluth S."/>
            <person name="Walsh D.A."/>
            <person name="Denef V.J."/>
            <person name="McMahon K.D."/>
            <person name="Konstantinidis K.T."/>
            <person name="Eloe-Fadrosh E.A."/>
            <person name="Kyrpides N.C."/>
            <person name="Woyke T."/>
        </authorList>
    </citation>
    <scope>NUCLEOTIDE SEQUENCE</scope>
    <source>
        <strain evidence="1">GVMAG-M-3300027833-11</strain>
    </source>
</reference>
<dbReference type="EMBL" id="MN740505">
    <property type="protein sequence ID" value="QHU30328.1"/>
    <property type="molecule type" value="Genomic_DNA"/>
</dbReference>
<accession>A0A6C0LKA0</accession>
<name>A0A6C0LKA0_9ZZZZ</name>